<proteinExistence type="predicted"/>
<sequence length="107" mass="12100">MVRKNHKLHPQSPNQRATKQRFNPRRNPTRGEPGQKTHPLPIEAIVRGYLIGSGWKDYQASGKICGLALISQLTKPCTHLNSFPLIFKQSSLFLVKKSINNQKTNVV</sequence>
<evidence type="ECO:0000313" key="2">
    <source>
        <dbReference type="EMBL" id="SFV89059.1"/>
    </source>
</evidence>
<dbReference type="PROSITE" id="PS01057">
    <property type="entry name" value="SAICAR_SYNTHETASE_1"/>
    <property type="match status" value="1"/>
</dbReference>
<dbReference type="GO" id="GO:0006189">
    <property type="term" value="P:'de novo' IMP biosynthetic process"/>
    <property type="evidence" value="ECO:0007669"/>
    <property type="project" value="UniProtKB-UniPathway"/>
</dbReference>
<keyword evidence="2" id="KW-0436">Ligase</keyword>
<dbReference type="SUPFAM" id="SSF56104">
    <property type="entry name" value="SAICAR synthase-like"/>
    <property type="match status" value="1"/>
</dbReference>
<feature type="compositionally biased region" description="Basic residues" evidence="1">
    <location>
        <begin position="18"/>
        <end position="28"/>
    </location>
</feature>
<dbReference type="EMBL" id="FPHZ01000198">
    <property type="protein sequence ID" value="SFV89059.1"/>
    <property type="molecule type" value="Genomic_DNA"/>
</dbReference>
<reference evidence="2" key="1">
    <citation type="submission" date="2016-10" db="EMBL/GenBank/DDBJ databases">
        <authorList>
            <person name="de Groot N.N."/>
        </authorList>
    </citation>
    <scope>NUCLEOTIDE SEQUENCE</scope>
</reference>
<dbReference type="UniPathway" id="UPA00074">
    <property type="reaction ID" value="UER00131"/>
</dbReference>
<feature type="region of interest" description="Disordered" evidence="1">
    <location>
        <begin position="1"/>
        <end position="39"/>
    </location>
</feature>
<dbReference type="Gene3D" id="3.30.470.20">
    <property type="entry name" value="ATP-grasp fold, B domain"/>
    <property type="match status" value="1"/>
</dbReference>
<dbReference type="AlphaFoldDB" id="A0A1W1E551"/>
<dbReference type="InterPro" id="IPR018236">
    <property type="entry name" value="SAICAR_synthetase_CS"/>
</dbReference>
<gene>
    <name evidence="2" type="ORF">MNB_SUP05-SYMBIONT-5-24</name>
</gene>
<dbReference type="GO" id="GO:0004639">
    <property type="term" value="F:phosphoribosylaminoimidazolesuccinocarboxamide synthase activity"/>
    <property type="evidence" value="ECO:0007669"/>
    <property type="project" value="UniProtKB-EC"/>
</dbReference>
<dbReference type="EC" id="6.3.2.6" evidence="2"/>
<evidence type="ECO:0000256" key="1">
    <source>
        <dbReference type="SAM" id="MobiDB-lite"/>
    </source>
</evidence>
<accession>A0A1W1E551</accession>
<organism evidence="2">
    <name type="scientific">hydrothermal vent metagenome</name>
    <dbReference type="NCBI Taxonomy" id="652676"/>
    <lineage>
        <taxon>unclassified sequences</taxon>
        <taxon>metagenomes</taxon>
        <taxon>ecological metagenomes</taxon>
    </lineage>
</organism>
<protein>
    <submittedName>
        <fullName evidence="2">Phosphoribosylaminoimidazole-succinocarboxamide synthase</fullName>
        <ecNumber evidence="2">6.3.2.6</ecNumber>
    </submittedName>
</protein>
<name>A0A1W1E551_9ZZZZ</name>